<comment type="subcellular location">
    <subcellularLocation>
        <location evidence="2">Endomembrane system</location>
        <topology evidence="2">Multi-pass membrane protein</topology>
    </subcellularLocation>
</comment>
<dbReference type="InterPro" id="IPR043130">
    <property type="entry name" value="CDP-OH_PTrfase_TM_dom"/>
</dbReference>
<keyword evidence="17" id="KW-1185">Reference proteome</keyword>
<dbReference type="PROSITE" id="PS00379">
    <property type="entry name" value="CDP_ALCOHOL_P_TRANSF"/>
    <property type="match status" value="1"/>
</dbReference>
<dbReference type="InterPro" id="IPR004533">
    <property type="entry name" value="CDP-diaglyc--ser_O-PTrfase"/>
</dbReference>
<keyword evidence="12" id="KW-0594">Phospholipid biosynthesis</keyword>
<dbReference type="Pfam" id="PF01066">
    <property type="entry name" value="CDP-OH_P_transf"/>
    <property type="match status" value="1"/>
</dbReference>
<evidence type="ECO:0000256" key="14">
    <source>
        <dbReference type="ARBA" id="ARBA00032361"/>
    </source>
</evidence>
<evidence type="ECO:0000256" key="2">
    <source>
        <dbReference type="ARBA" id="ARBA00004127"/>
    </source>
</evidence>
<dbReference type="GO" id="GO:0008654">
    <property type="term" value="P:phospholipid biosynthetic process"/>
    <property type="evidence" value="ECO:0007669"/>
    <property type="project" value="UniProtKB-KW"/>
</dbReference>
<sequence>MDQDTQAAPARARLKARGLRGLPLRFVIPNVVTLLALCAGLTAIRLAVDGHFESAVLAIVVAAVLDGIDGRIARALKGSTRFGAELDSLADFIDFGVAPGLVLYFWSLHQLGTLGWVAVLFFAIAAALRLARFNVMIDDPDRPAWMAKFFTGMPAPAGAILVLLPLYLHLVFGFDATPKVSILEAIYVLLVALLMASRIPHYSGKSFGRVPRDKFIFVLFVVAAVLVLLAFFPMQMLIVLSLLYLTLIPASIRAYNTLAAADAKEEPDATQAPPA</sequence>
<dbReference type="NCBIfam" id="TIGR00473">
    <property type="entry name" value="pssA"/>
    <property type="match status" value="1"/>
</dbReference>
<evidence type="ECO:0000256" key="8">
    <source>
        <dbReference type="ARBA" id="ARBA00022692"/>
    </source>
</evidence>
<dbReference type="GO" id="GO:0016020">
    <property type="term" value="C:membrane"/>
    <property type="evidence" value="ECO:0007669"/>
    <property type="project" value="InterPro"/>
</dbReference>
<evidence type="ECO:0000313" key="17">
    <source>
        <dbReference type="Proteomes" id="UP000239089"/>
    </source>
</evidence>
<evidence type="ECO:0000256" key="11">
    <source>
        <dbReference type="ARBA" id="ARBA00023136"/>
    </source>
</evidence>
<evidence type="ECO:0000256" key="13">
    <source>
        <dbReference type="ARBA" id="ARBA00023264"/>
    </source>
</evidence>
<evidence type="ECO:0000256" key="3">
    <source>
        <dbReference type="ARBA" id="ARBA00010441"/>
    </source>
</evidence>
<gene>
    <name evidence="16" type="ORF">CCR94_09815</name>
</gene>
<protein>
    <recommendedName>
        <fullName evidence="5">CDP-diacylglycerol--serine O-phosphatidyltransferase</fullName>
        <ecNumber evidence="4">2.7.8.8</ecNumber>
    </recommendedName>
    <alternativeName>
        <fullName evidence="14">Phosphatidylserine synthase</fullName>
    </alternativeName>
</protein>
<dbReference type="OrthoDB" id="9777147at2"/>
<accession>A0A2S6N9I7</accession>
<evidence type="ECO:0000256" key="15">
    <source>
        <dbReference type="RuleBase" id="RU003750"/>
    </source>
</evidence>
<evidence type="ECO:0000256" key="10">
    <source>
        <dbReference type="ARBA" id="ARBA00023098"/>
    </source>
</evidence>
<comment type="caution">
    <text evidence="16">The sequence shown here is derived from an EMBL/GenBank/DDBJ whole genome shotgun (WGS) entry which is preliminary data.</text>
</comment>
<keyword evidence="10" id="KW-0443">Lipid metabolism</keyword>
<evidence type="ECO:0000256" key="6">
    <source>
        <dbReference type="ARBA" id="ARBA00022516"/>
    </source>
</evidence>
<dbReference type="InterPro" id="IPR050324">
    <property type="entry name" value="CDP-alcohol_PTase-I"/>
</dbReference>
<dbReference type="Proteomes" id="UP000239089">
    <property type="component" value="Unassembled WGS sequence"/>
</dbReference>
<keyword evidence="9" id="KW-1133">Transmembrane helix</keyword>
<keyword evidence="6" id="KW-0444">Lipid biosynthesis</keyword>
<keyword evidence="7 15" id="KW-0808">Transferase</keyword>
<dbReference type="EC" id="2.7.8.8" evidence="4"/>
<evidence type="ECO:0000256" key="5">
    <source>
        <dbReference type="ARBA" id="ARBA00017171"/>
    </source>
</evidence>
<proteinExistence type="inferred from homology"/>
<reference evidence="16 17" key="1">
    <citation type="journal article" date="2018" name="Arch. Microbiol.">
        <title>New insights into the metabolic potential of the phototrophic purple bacterium Rhodopila globiformis DSM 161(T) from its draft genome sequence and evidence for a vanadium-dependent nitrogenase.</title>
        <authorList>
            <person name="Imhoff J.F."/>
            <person name="Rahn T."/>
            <person name="Kunzel S."/>
            <person name="Neulinger S.C."/>
        </authorList>
    </citation>
    <scope>NUCLEOTIDE SEQUENCE [LARGE SCALE GENOMIC DNA]</scope>
    <source>
        <strain evidence="16 17">DSM 16996</strain>
    </source>
</reference>
<organism evidence="16 17">
    <name type="scientific">Rhodoblastus sphagnicola</name>
    <dbReference type="NCBI Taxonomy" id="333368"/>
    <lineage>
        <taxon>Bacteria</taxon>
        <taxon>Pseudomonadati</taxon>
        <taxon>Pseudomonadota</taxon>
        <taxon>Alphaproteobacteria</taxon>
        <taxon>Hyphomicrobiales</taxon>
        <taxon>Rhodoblastaceae</taxon>
        <taxon>Rhodoblastus</taxon>
    </lineage>
</organism>
<evidence type="ECO:0000256" key="9">
    <source>
        <dbReference type="ARBA" id="ARBA00022989"/>
    </source>
</evidence>
<keyword evidence="13" id="KW-1208">Phospholipid metabolism</keyword>
<evidence type="ECO:0000256" key="12">
    <source>
        <dbReference type="ARBA" id="ARBA00023209"/>
    </source>
</evidence>
<dbReference type="PANTHER" id="PTHR14269:SF61">
    <property type="entry name" value="CDP-DIACYLGLYCEROL--SERINE O-PHOSPHATIDYLTRANSFERASE"/>
    <property type="match status" value="1"/>
</dbReference>
<evidence type="ECO:0000256" key="1">
    <source>
        <dbReference type="ARBA" id="ARBA00000287"/>
    </source>
</evidence>
<keyword evidence="11" id="KW-0472">Membrane</keyword>
<evidence type="ECO:0000256" key="4">
    <source>
        <dbReference type="ARBA" id="ARBA00013174"/>
    </source>
</evidence>
<dbReference type="EMBL" id="NHSJ01000061">
    <property type="protein sequence ID" value="PPQ31269.1"/>
    <property type="molecule type" value="Genomic_DNA"/>
</dbReference>
<evidence type="ECO:0000256" key="7">
    <source>
        <dbReference type="ARBA" id="ARBA00022679"/>
    </source>
</evidence>
<dbReference type="GO" id="GO:0012505">
    <property type="term" value="C:endomembrane system"/>
    <property type="evidence" value="ECO:0007669"/>
    <property type="project" value="UniProtKB-SubCell"/>
</dbReference>
<evidence type="ECO:0000313" key="16">
    <source>
        <dbReference type="EMBL" id="PPQ31269.1"/>
    </source>
</evidence>
<dbReference type="InterPro" id="IPR000462">
    <property type="entry name" value="CDP-OH_P_trans"/>
</dbReference>
<dbReference type="AlphaFoldDB" id="A0A2S6N9I7"/>
<dbReference type="Gene3D" id="1.20.120.1760">
    <property type="match status" value="1"/>
</dbReference>
<dbReference type="PANTHER" id="PTHR14269">
    <property type="entry name" value="CDP-DIACYLGLYCEROL--GLYCEROL-3-PHOSPHATE 3-PHOSPHATIDYLTRANSFERASE-RELATED"/>
    <property type="match status" value="1"/>
</dbReference>
<dbReference type="RefSeq" id="WP_104507699.1">
    <property type="nucleotide sequence ID" value="NZ_JACIGC010000002.1"/>
</dbReference>
<name>A0A2S6N9I7_9HYPH</name>
<dbReference type="GO" id="GO:0003882">
    <property type="term" value="F:CDP-diacylglycerol-serine O-phosphatidyltransferase activity"/>
    <property type="evidence" value="ECO:0007669"/>
    <property type="project" value="UniProtKB-EC"/>
</dbReference>
<comment type="catalytic activity">
    <reaction evidence="1">
        <text>a CDP-1,2-diacyl-sn-glycerol + L-serine = a 1,2-diacyl-sn-glycero-3-phospho-L-serine + CMP + H(+)</text>
        <dbReference type="Rhea" id="RHEA:16913"/>
        <dbReference type="ChEBI" id="CHEBI:15378"/>
        <dbReference type="ChEBI" id="CHEBI:33384"/>
        <dbReference type="ChEBI" id="CHEBI:57262"/>
        <dbReference type="ChEBI" id="CHEBI:58332"/>
        <dbReference type="ChEBI" id="CHEBI:60377"/>
        <dbReference type="EC" id="2.7.8.8"/>
    </reaction>
</comment>
<keyword evidence="8" id="KW-0812">Transmembrane</keyword>
<dbReference type="InterPro" id="IPR048254">
    <property type="entry name" value="CDP_ALCOHOL_P_TRANSF_CS"/>
</dbReference>
<comment type="similarity">
    <text evidence="3 15">Belongs to the CDP-alcohol phosphatidyltransferase class-I family.</text>
</comment>